<accession>A0AAV6ZKR6</accession>
<reference evidence="2" key="1">
    <citation type="thesis" date="2020" institute="ProQuest LLC" country="789 East Eisenhower Parkway, Ann Arbor, MI, USA">
        <title>Comparative Genomics and Chromosome Evolution.</title>
        <authorList>
            <person name="Mudd A.B."/>
        </authorList>
    </citation>
    <scope>NUCLEOTIDE SEQUENCE</scope>
    <source>
        <strain evidence="2">237g6f4</strain>
        <tissue evidence="2">Blood</tissue>
    </source>
</reference>
<dbReference type="Proteomes" id="UP000824782">
    <property type="component" value="Unassembled WGS sequence"/>
</dbReference>
<keyword evidence="1" id="KW-0472">Membrane</keyword>
<keyword evidence="1" id="KW-0812">Transmembrane</keyword>
<organism evidence="2 3">
    <name type="scientific">Engystomops pustulosus</name>
    <name type="common">Tungara frog</name>
    <name type="synonym">Physalaemus pustulosus</name>
    <dbReference type="NCBI Taxonomy" id="76066"/>
    <lineage>
        <taxon>Eukaryota</taxon>
        <taxon>Metazoa</taxon>
        <taxon>Chordata</taxon>
        <taxon>Craniata</taxon>
        <taxon>Vertebrata</taxon>
        <taxon>Euteleostomi</taxon>
        <taxon>Amphibia</taxon>
        <taxon>Batrachia</taxon>
        <taxon>Anura</taxon>
        <taxon>Neobatrachia</taxon>
        <taxon>Hyloidea</taxon>
        <taxon>Leptodactylidae</taxon>
        <taxon>Leiuperinae</taxon>
        <taxon>Engystomops</taxon>
    </lineage>
</organism>
<proteinExistence type="predicted"/>
<dbReference type="PANTHER" id="PTHR37999:SF3">
    <property type="entry name" value="MUCIN-3B-LIKE"/>
    <property type="match status" value="1"/>
</dbReference>
<comment type="caution">
    <text evidence="2">The sequence shown here is derived from an EMBL/GenBank/DDBJ whole genome shotgun (WGS) entry which is preliminary data.</text>
</comment>
<dbReference type="PANTHER" id="PTHR37999">
    <property type="entry name" value="MUCIN-17"/>
    <property type="match status" value="1"/>
</dbReference>
<keyword evidence="1" id="KW-1133">Transmembrane helix</keyword>
<protein>
    <submittedName>
        <fullName evidence="2">Uncharacterized protein</fullName>
    </submittedName>
</protein>
<feature type="transmembrane region" description="Helical" evidence="1">
    <location>
        <begin position="160"/>
        <end position="181"/>
    </location>
</feature>
<dbReference type="EMBL" id="WNYA01000516">
    <property type="protein sequence ID" value="KAG8548114.1"/>
    <property type="molecule type" value="Genomic_DNA"/>
</dbReference>
<sequence length="255" mass="28376">MALLLIKVPNYDHVEILAIRNGSIVVDYLLILRSSIEKKEEVVDQVSTILYEANCTSAETAHLCFNTELTKVGMPSVNYTGNCLNHPDIPKEVQQYYTAVEVSGVMKCVSACSDYSVNFMNCNAGKCSVTMEGPRCYCESTSDYWYTGDRCQTAISKPGVYAGVAVGLFVLLAIIVAMGIISYKRRNVPDKENLIQEKEVQWYEDGWEENNQDLGTKYSNSSISGSTGSNFKPDLTRVDPNFKMSLPRPTILRGK</sequence>
<evidence type="ECO:0000313" key="2">
    <source>
        <dbReference type="EMBL" id="KAG8548114.1"/>
    </source>
</evidence>
<dbReference type="AlphaFoldDB" id="A0AAV6ZKR6"/>
<keyword evidence="3" id="KW-1185">Reference proteome</keyword>
<evidence type="ECO:0000256" key="1">
    <source>
        <dbReference type="SAM" id="Phobius"/>
    </source>
</evidence>
<dbReference type="InterPro" id="IPR053311">
    <property type="entry name" value="Mucosal_Integrity_Assoc"/>
</dbReference>
<evidence type="ECO:0000313" key="3">
    <source>
        <dbReference type="Proteomes" id="UP000824782"/>
    </source>
</evidence>
<name>A0AAV6ZKR6_ENGPU</name>
<gene>
    <name evidence="2" type="ORF">GDO81_026598</name>
</gene>